<name>A0A089LDH9_PAEBO</name>
<dbReference type="OrthoDB" id="2663565at2"/>
<dbReference type="Proteomes" id="UP000029518">
    <property type="component" value="Chromosome"/>
</dbReference>
<protein>
    <submittedName>
        <fullName evidence="1">Uncharacterized protein</fullName>
    </submittedName>
</protein>
<proteinExistence type="predicted"/>
<dbReference type="HOGENOM" id="CLU_204597_0_0_9"/>
<dbReference type="EMBL" id="CP009285">
    <property type="protein sequence ID" value="AIQ57213.1"/>
    <property type="molecule type" value="Genomic_DNA"/>
</dbReference>
<gene>
    <name evidence="1" type="ORF">PBOR_09925</name>
</gene>
<dbReference type="RefSeq" id="WP_042211460.1">
    <property type="nucleotide sequence ID" value="NZ_CP009285.1"/>
</dbReference>
<dbReference type="KEGG" id="pbd:PBOR_09925"/>
<evidence type="ECO:0000313" key="2">
    <source>
        <dbReference type="Proteomes" id="UP000029518"/>
    </source>
</evidence>
<evidence type="ECO:0000313" key="1">
    <source>
        <dbReference type="EMBL" id="AIQ57213.1"/>
    </source>
</evidence>
<organism evidence="1 2">
    <name type="scientific">Paenibacillus borealis</name>
    <dbReference type="NCBI Taxonomy" id="160799"/>
    <lineage>
        <taxon>Bacteria</taxon>
        <taxon>Bacillati</taxon>
        <taxon>Bacillota</taxon>
        <taxon>Bacilli</taxon>
        <taxon>Bacillales</taxon>
        <taxon>Paenibacillaceae</taxon>
        <taxon>Paenibacillus</taxon>
    </lineage>
</organism>
<reference evidence="1" key="1">
    <citation type="submission" date="2014-08" db="EMBL/GenBank/DDBJ databases">
        <title>Comparative genomics of the Paenibacillus odorifer group.</title>
        <authorList>
            <person name="den Bakker H.C."/>
            <person name="Tsai Y.-C.Y.-C."/>
            <person name="Martin N."/>
            <person name="Korlach J."/>
            <person name="Wiedmann M."/>
        </authorList>
    </citation>
    <scope>NUCLEOTIDE SEQUENCE [LARGE SCALE GENOMIC DNA]</scope>
    <source>
        <strain evidence="1">DSM 13188</strain>
    </source>
</reference>
<dbReference type="AlphaFoldDB" id="A0A089LDH9"/>
<accession>A0A089LDH9</accession>
<keyword evidence="2" id="KW-1185">Reference proteome</keyword>
<sequence>MNNEIVKNLISQVTEEVFSENRVALEKDGIPEKSMELAVQLSALTTIKILEKLELIDKD</sequence>